<name>A0A1H4IKK9_RHOJO</name>
<dbReference type="InterPro" id="IPR033694">
    <property type="entry name" value="PGPEP1_Cys_AS"/>
</dbReference>
<dbReference type="PANTHER" id="PTHR23402">
    <property type="entry name" value="PROTEASE FAMILY C15 PYROGLUTAMYL-PEPTIDASE I-RELATED"/>
    <property type="match status" value="1"/>
</dbReference>
<dbReference type="EC" id="3.4.19.3" evidence="6"/>
<gene>
    <name evidence="7" type="ORF">SAMN04490220_0133</name>
</gene>
<evidence type="ECO:0000313" key="7">
    <source>
        <dbReference type="EMBL" id="SEB34395.1"/>
    </source>
</evidence>
<dbReference type="Pfam" id="PF01470">
    <property type="entry name" value="Peptidase_C15"/>
    <property type="match status" value="1"/>
</dbReference>
<evidence type="ECO:0000256" key="1">
    <source>
        <dbReference type="ARBA" id="ARBA00006641"/>
    </source>
</evidence>
<evidence type="ECO:0000256" key="5">
    <source>
        <dbReference type="ARBA" id="ARBA00022807"/>
    </source>
</evidence>
<evidence type="ECO:0000313" key="8">
    <source>
        <dbReference type="Proteomes" id="UP000183407"/>
    </source>
</evidence>
<dbReference type="InterPro" id="IPR036440">
    <property type="entry name" value="Peptidase_C15-like_sf"/>
</dbReference>
<dbReference type="GO" id="GO:0005829">
    <property type="term" value="C:cytosol"/>
    <property type="evidence" value="ECO:0007669"/>
    <property type="project" value="InterPro"/>
</dbReference>
<dbReference type="EMBL" id="FNTL01000002">
    <property type="protein sequence ID" value="SEB34395.1"/>
    <property type="molecule type" value="Genomic_DNA"/>
</dbReference>
<dbReference type="Proteomes" id="UP000183407">
    <property type="component" value="Unassembled WGS sequence"/>
</dbReference>
<dbReference type="PRINTS" id="PR00706">
    <property type="entry name" value="PYROGLUPTASE"/>
</dbReference>
<evidence type="ECO:0000256" key="4">
    <source>
        <dbReference type="ARBA" id="ARBA00022801"/>
    </source>
</evidence>
<dbReference type="Gene3D" id="3.40.630.20">
    <property type="entry name" value="Peptidase C15, pyroglutamyl peptidase I-like"/>
    <property type="match status" value="1"/>
</dbReference>
<evidence type="ECO:0000256" key="6">
    <source>
        <dbReference type="PROSITE-ProRule" id="PRU10077"/>
    </source>
</evidence>
<reference evidence="8" key="1">
    <citation type="submission" date="2016-10" db="EMBL/GenBank/DDBJ databases">
        <authorList>
            <person name="Varghese N."/>
        </authorList>
    </citation>
    <scope>NUCLEOTIDE SEQUENCE [LARGE SCALE GENOMIC DNA]</scope>
    <source>
        <strain evidence="8">DSM 44719</strain>
    </source>
</reference>
<organism evidence="7 8">
    <name type="scientific">Rhodococcus jostii</name>
    <dbReference type="NCBI Taxonomy" id="132919"/>
    <lineage>
        <taxon>Bacteria</taxon>
        <taxon>Bacillati</taxon>
        <taxon>Actinomycetota</taxon>
        <taxon>Actinomycetes</taxon>
        <taxon>Mycobacteriales</taxon>
        <taxon>Nocardiaceae</taxon>
        <taxon>Rhodococcus</taxon>
    </lineage>
</organism>
<comment type="similarity">
    <text evidence="1">Belongs to the peptidase C15 family.</text>
</comment>
<dbReference type="InterPro" id="IPR016125">
    <property type="entry name" value="Peptidase_C15-like"/>
</dbReference>
<dbReference type="SUPFAM" id="SSF53182">
    <property type="entry name" value="Pyrrolidone carboxyl peptidase (pyroglutamate aminopeptidase)"/>
    <property type="match status" value="1"/>
</dbReference>
<dbReference type="InterPro" id="IPR000816">
    <property type="entry name" value="Peptidase_C15"/>
</dbReference>
<protein>
    <recommendedName>
        <fullName evidence="6">Pyroglutamyl-peptidase I</fullName>
        <ecNumber evidence="6">3.4.19.3</ecNumber>
    </recommendedName>
</protein>
<dbReference type="CDD" id="cd00501">
    <property type="entry name" value="Peptidase_C15"/>
    <property type="match status" value="1"/>
</dbReference>
<keyword evidence="5" id="KW-0788">Thiol protease</keyword>
<feature type="active site" evidence="6">
    <location>
        <position position="143"/>
    </location>
</feature>
<dbReference type="OrthoDB" id="9779738at2"/>
<keyword evidence="4" id="KW-0378">Hydrolase</keyword>
<keyword evidence="2" id="KW-0963">Cytoplasm</keyword>
<sequence>MSRVLVTGFGPYGEETDNPSGAIARRVDGQRIEGCEVVGWVLPVDTETVRGVLAEAIAHSRPDVIVVTGVAPGRTAPALERVAINVRDFPIPDVYGHSPIDQTVEPEAPAAYLSTLPVKAIMDGWRRAGIPGYVSNTAGTYLCNQTFYLARHLSHEVSPRVGMVHLPVVPSRAVEIGAPPPPSMSLEALEHAVSLAVSIAVRHEGPDLGIGGGALS</sequence>
<evidence type="ECO:0000256" key="2">
    <source>
        <dbReference type="ARBA" id="ARBA00022490"/>
    </source>
</evidence>
<dbReference type="PANTHER" id="PTHR23402:SF1">
    <property type="entry name" value="PYROGLUTAMYL-PEPTIDASE I"/>
    <property type="match status" value="1"/>
</dbReference>
<dbReference type="RefSeq" id="WP_073362338.1">
    <property type="nucleotide sequence ID" value="NZ_FNTL01000002.1"/>
</dbReference>
<comment type="catalytic activity">
    <reaction evidence="6">
        <text>Release of an N-terminal pyroglutamyl group from a polypeptide, the second amino acid generally not being Pro.</text>
        <dbReference type="EC" id="3.4.19.3"/>
    </reaction>
</comment>
<evidence type="ECO:0000256" key="3">
    <source>
        <dbReference type="ARBA" id="ARBA00022670"/>
    </source>
</evidence>
<dbReference type="PROSITE" id="PS01334">
    <property type="entry name" value="PYRASE_CYS"/>
    <property type="match status" value="1"/>
</dbReference>
<dbReference type="PIRSF" id="PIRSF015592">
    <property type="entry name" value="Prld-crbxl_pptds"/>
    <property type="match status" value="1"/>
</dbReference>
<accession>A0A1H4IKK9</accession>
<dbReference type="AlphaFoldDB" id="A0A1H4IKK9"/>
<keyword evidence="3" id="KW-0645">Protease</keyword>
<dbReference type="GO" id="GO:0006508">
    <property type="term" value="P:proteolysis"/>
    <property type="evidence" value="ECO:0007669"/>
    <property type="project" value="UniProtKB-KW"/>
</dbReference>
<dbReference type="GO" id="GO:0016920">
    <property type="term" value="F:pyroglutamyl-peptidase activity"/>
    <property type="evidence" value="ECO:0007669"/>
    <property type="project" value="UniProtKB-EC"/>
</dbReference>
<proteinExistence type="inferred from homology"/>